<keyword evidence="4 13" id="KW-0349">Heme</keyword>
<dbReference type="PANTHER" id="PTHR30600:SF10">
    <property type="entry name" value="BLL6722 PROTEIN"/>
    <property type="match status" value="1"/>
</dbReference>
<dbReference type="Proteomes" id="UP000281474">
    <property type="component" value="Unassembled WGS sequence"/>
</dbReference>
<dbReference type="FunFam" id="1.10.760.10:FF:000019">
    <property type="entry name" value="Di-heme cytochrome C peroxidase"/>
    <property type="match status" value="1"/>
</dbReference>
<dbReference type="InterPro" id="IPR009056">
    <property type="entry name" value="Cyt_c-like_dom"/>
</dbReference>
<keyword evidence="5 14" id="KW-0479">Metal-binding</keyword>
<dbReference type="OrthoDB" id="9805202at2"/>
<dbReference type="InterPro" id="IPR026259">
    <property type="entry name" value="MauG/Cytc_peroxidase"/>
</dbReference>
<name>A0A3L8PYZ0_9GAMM</name>
<evidence type="ECO:0000256" key="9">
    <source>
        <dbReference type="ARBA" id="ARBA00023002"/>
    </source>
</evidence>
<protein>
    <recommendedName>
        <fullName evidence="12">Methylamine utilization protein MauG</fullName>
    </recommendedName>
</protein>
<feature type="signal peptide" evidence="15">
    <location>
        <begin position="1"/>
        <end position="20"/>
    </location>
</feature>
<evidence type="ECO:0000256" key="10">
    <source>
        <dbReference type="ARBA" id="ARBA00023004"/>
    </source>
</evidence>
<dbReference type="GO" id="GO:0046872">
    <property type="term" value="F:metal ion binding"/>
    <property type="evidence" value="ECO:0007669"/>
    <property type="project" value="UniProtKB-KW"/>
</dbReference>
<keyword evidence="7" id="KW-0574">Periplasm</keyword>
<evidence type="ECO:0000256" key="7">
    <source>
        <dbReference type="ARBA" id="ARBA00022764"/>
    </source>
</evidence>
<dbReference type="InterPro" id="IPR051395">
    <property type="entry name" value="Cytochrome_c_Peroxidase/MauG"/>
</dbReference>
<evidence type="ECO:0000256" key="6">
    <source>
        <dbReference type="ARBA" id="ARBA00022729"/>
    </source>
</evidence>
<dbReference type="EMBL" id="QZEI01000014">
    <property type="protein sequence ID" value="RLV60594.1"/>
    <property type="molecule type" value="Genomic_DNA"/>
</dbReference>
<dbReference type="InterPro" id="IPR004852">
    <property type="entry name" value="Di-haem_cyt_c_peroxidsae"/>
</dbReference>
<keyword evidence="3" id="KW-0813">Transport</keyword>
<comment type="function">
    <text evidence="11">Involved in methylamine metabolism. Essential for the maturation of the beta subunit of MADH, presumably via a step in the biosynthesis of tryptophan tryptophylquinone (TTQ), the cofactor of MADH.</text>
</comment>
<evidence type="ECO:0000256" key="4">
    <source>
        <dbReference type="ARBA" id="ARBA00022617"/>
    </source>
</evidence>
<keyword evidence="9" id="KW-0560">Oxidoreductase</keyword>
<keyword evidence="8" id="KW-0249">Electron transport</keyword>
<accession>A0A3L8PYZ0</accession>
<feature type="binding site" description="axial binding residue" evidence="14">
    <location>
        <position position="69"/>
    </location>
    <ligand>
        <name>heme c</name>
        <dbReference type="ChEBI" id="CHEBI:61717"/>
        <label>1</label>
    </ligand>
    <ligandPart>
        <name>Fe</name>
        <dbReference type="ChEBI" id="CHEBI:18248"/>
    </ligandPart>
</feature>
<evidence type="ECO:0000256" key="15">
    <source>
        <dbReference type="SAM" id="SignalP"/>
    </source>
</evidence>
<comment type="caution">
    <text evidence="17">The sequence shown here is derived from an EMBL/GenBank/DDBJ whole genome shotgun (WGS) entry which is preliminary data.</text>
</comment>
<dbReference type="GO" id="GO:0042597">
    <property type="term" value="C:periplasmic space"/>
    <property type="evidence" value="ECO:0007669"/>
    <property type="project" value="UniProtKB-SubCell"/>
</dbReference>
<dbReference type="RefSeq" id="WP_121838201.1">
    <property type="nucleotide sequence ID" value="NZ_ML014763.1"/>
</dbReference>
<dbReference type="GO" id="GO:0020037">
    <property type="term" value="F:heme binding"/>
    <property type="evidence" value="ECO:0007669"/>
    <property type="project" value="InterPro"/>
</dbReference>
<feature type="binding site" description="covalent" evidence="13">
    <location>
        <position position="68"/>
    </location>
    <ligand>
        <name>heme c</name>
        <dbReference type="ChEBI" id="CHEBI:61717"/>
        <label>1</label>
    </ligand>
</feature>
<comment type="PTM">
    <text evidence="13">Binds 2 heme groups per subunit.</text>
</comment>
<evidence type="ECO:0000256" key="1">
    <source>
        <dbReference type="ARBA" id="ARBA00004418"/>
    </source>
</evidence>
<gene>
    <name evidence="17" type="ORF">D5018_06505</name>
</gene>
<feature type="binding site" description="covalent" evidence="13">
    <location>
        <position position="65"/>
    </location>
    <ligand>
        <name>heme c</name>
        <dbReference type="ChEBI" id="CHEBI:61717"/>
        <label>1</label>
    </ligand>
</feature>
<feature type="binding site" description="covalent" evidence="13">
    <location>
        <position position="213"/>
    </location>
    <ligand>
        <name>heme c</name>
        <dbReference type="ChEBI" id="CHEBI:61717"/>
        <label>2</label>
    </ligand>
</feature>
<evidence type="ECO:0000313" key="17">
    <source>
        <dbReference type="EMBL" id="RLV60594.1"/>
    </source>
</evidence>
<dbReference type="AlphaFoldDB" id="A0A3L8PYZ0"/>
<dbReference type="SUPFAM" id="SSF46626">
    <property type="entry name" value="Cytochrome c"/>
    <property type="match status" value="2"/>
</dbReference>
<dbReference type="GO" id="GO:0009055">
    <property type="term" value="F:electron transfer activity"/>
    <property type="evidence" value="ECO:0007669"/>
    <property type="project" value="InterPro"/>
</dbReference>
<evidence type="ECO:0000256" key="14">
    <source>
        <dbReference type="PIRSR" id="PIRSR000294-2"/>
    </source>
</evidence>
<keyword evidence="18" id="KW-1185">Reference proteome</keyword>
<dbReference type="PROSITE" id="PS51007">
    <property type="entry name" value="CYTC"/>
    <property type="match status" value="1"/>
</dbReference>
<evidence type="ECO:0000256" key="2">
    <source>
        <dbReference type="ARBA" id="ARBA00004856"/>
    </source>
</evidence>
<comment type="subcellular location">
    <subcellularLocation>
        <location evidence="1">Periplasm</location>
    </subcellularLocation>
</comment>
<feature type="binding site" description="axial binding residue" evidence="14">
    <location>
        <position position="214"/>
    </location>
    <ligand>
        <name>heme c</name>
        <dbReference type="ChEBI" id="CHEBI:61717"/>
        <label>2</label>
    </ligand>
    <ligandPart>
        <name>Fe</name>
        <dbReference type="ChEBI" id="CHEBI:18248"/>
    </ligandPart>
</feature>
<dbReference type="InterPro" id="IPR036909">
    <property type="entry name" value="Cyt_c-like_dom_sf"/>
</dbReference>
<evidence type="ECO:0000256" key="5">
    <source>
        <dbReference type="ARBA" id="ARBA00022723"/>
    </source>
</evidence>
<evidence type="ECO:0000256" key="11">
    <source>
        <dbReference type="ARBA" id="ARBA00058991"/>
    </source>
</evidence>
<evidence type="ECO:0000256" key="12">
    <source>
        <dbReference type="ARBA" id="ARBA00073576"/>
    </source>
</evidence>
<feature type="domain" description="Cytochrome c" evidence="16">
    <location>
        <begin position="195"/>
        <end position="314"/>
    </location>
</feature>
<evidence type="ECO:0000256" key="8">
    <source>
        <dbReference type="ARBA" id="ARBA00022982"/>
    </source>
</evidence>
<dbReference type="PIRSF" id="PIRSF000294">
    <property type="entry name" value="Cytochrome-c_peroxidase"/>
    <property type="match status" value="1"/>
</dbReference>
<evidence type="ECO:0000259" key="16">
    <source>
        <dbReference type="PROSITE" id="PS51007"/>
    </source>
</evidence>
<proteinExistence type="predicted"/>
<comment type="cofactor">
    <cofactor evidence="13">
        <name>heme</name>
        <dbReference type="ChEBI" id="CHEBI:30413"/>
    </cofactor>
    <text evidence="13">Binds 2 heme groups.</text>
</comment>
<dbReference type="Pfam" id="PF00034">
    <property type="entry name" value="Cytochrom_C"/>
    <property type="match status" value="1"/>
</dbReference>
<dbReference type="Gene3D" id="1.10.760.10">
    <property type="entry name" value="Cytochrome c-like domain"/>
    <property type="match status" value="2"/>
</dbReference>
<evidence type="ECO:0000256" key="3">
    <source>
        <dbReference type="ARBA" id="ARBA00022448"/>
    </source>
</evidence>
<dbReference type="PANTHER" id="PTHR30600">
    <property type="entry name" value="CYTOCHROME C PEROXIDASE-RELATED"/>
    <property type="match status" value="1"/>
</dbReference>
<sequence>MKARIFLLLGALFISGQSLAKPSDAFKRPDHIPFPASNPYSAPKAALGKMLFFDPRLSRNRNLTCASCHNPSFGWEDATARAVGSQNTQLGRHSPSIINAAWGASFFWDGRAKDLEAQARGPIEAAVEMNITLPEVVARLKKVQGYRTLFGEVFGSSGINEQNILKAIATFERTIVSGEAPFDRWVEGDNNAINSEAKRGFELFIGKARCASCHSGWNFTDNEFHDIGVDAIDEGRFVITKNPIHKFAFKTPSLRNISQRAPYMHDGSMNDLNVVIRHYMKQTPSRPSLSPLMQPVQLSEQEIDQLVAFLKTLTGEDKVITLPLLPY</sequence>
<evidence type="ECO:0000256" key="13">
    <source>
        <dbReference type="PIRSR" id="PIRSR000294-1"/>
    </source>
</evidence>
<keyword evidence="6 15" id="KW-0732">Signal</keyword>
<evidence type="ECO:0000313" key="18">
    <source>
        <dbReference type="Proteomes" id="UP000281474"/>
    </source>
</evidence>
<feature type="chain" id="PRO_5018140292" description="Methylamine utilization protein MauG" evidence="15">
    <location>
        <begin position="21"/>
        <end position="327"/>
    </location>
</feature>
<keyword evidence="10 14" id="KW-0408">Iron</keyword>
<feature type="binding site" description="covalent" evidence="13">
    <location>
        <position position="210"/>
    </location>
    <ligand>
        <name>heme c</name>
        <dbReference type="ChEBI" id="CHEBI:61717"/>
        <label>2</label>
    </ligand>
</feature>
<comment type="pathway">
    <text evidence="2">One-carbon metabolism; methylamine degradation.</text>
</comment>
<dbReference type="GO" id="GO:0004130">
    <property type="term" value="F:cytochrome-c peroxidase activity"/>
    <property type="evidence" value="ECO:0007669"/>
    <property type="project" value="TreeGrafter"/>
</dbReference>
<organism evidence="17 18">
    <name type="scientific">Parashewanella curva</name>
    <dbReference type="NCBI Taxonomy" id="2338552"/>
    <lineage>
        <taxon>Bacteria</taxon>
        <taxon>Pseudomonadati</taxon>
        <taxon>Pseudomonadota</taxon>
        <taxon>Gammaproteobacteria</taxon>
        <taxon>Alteromonadales</taxon>
        <taxon>Shewanellaceae</taxon>
        <taxon>Parashewanella</taxon>
    </lineage>
</organism>
<reference evidence="17 18" key="1">
    <citation type="submission" date="2018-09" db="EMBL/GenBank/DDBJ databases">
        <title>Phylogeny of the Shewanellaceae, and recommendation for two new genera, Pseudoshewanella and Parashewanella.</title>
        <authorList>
            <person name="Wang G."/>
        </authorList>
    </citation>
    <scope>NUCLEOTIDE SEQUENCE [LARGE SCALE GENOMIC DNA]</scope>
    <source>
        <strain evidence="17 18">C51</strain>
    </source>
</reference>
<dbReference type="Pfam" id="PF03150">
    <property type="entry name" value="CCP_MauG"/>
    <property type="match status" value="1"/>
</dbReference>